<dbReference type="AlphaFoldDB" id="A0A9W8MHP4"/>
<dbReference type="EMBL" id="JANBPK010000919">
    <property type="protein sequence ID" value="KAJ2928914.1"/>
    <property type="molecule type" value="Genomic_DNA"/>
</dbReference>
<keyword evidence="2" id="KW-0539">Nucleus</keyword>
<dbReference type="Proteomes" id="UP001140091">
    <property type="component" value="Unassembled WGS sequence"/>
</dbReference>
<proteinExistence type="predicted"/>
<protein>
    <recommendedName>
        <fullName evidence="4">FAM192A/Fyv6 N-terminal domain-containing protein</fullName>
    </recommendedName>
</protein>
<comment type="subcellular location">
    <subcellularLocation>
        <location evidence="1">Nucleus</location>
    </subcellularLocation>
</comment>
<evidence type="ECO:0000313" key="6">
    <source>
        <dbReference type="Proteomes" id="UP001140091"/>
    </source>
</evidence>
<evidence type="ECO:0000256" key="2">
    <source>
        <dbReference type="ARBA" id="ARBA00023242"/>
    </source>
</evidence>
<sequence>MSDSLIPSLSNGQVGSRFVTEHEIDSARARRDEQWKAAYARLGQEPPPQQQEDAVYDGRSLAEKLAANRVAKQEEWEEKNKLANQFRALEEDEIMFLDSIREKQEEEERIRKEMDGEELKSFREAVAARTSTTNNAPPVISPPQPAPAPSKPAAKPAVSAKKDPKKSLKGLIVKKKAKPAAATPSEKAPAANNGSSPADDELPNAKRRKVSTT</sequence>
<feature type="domain" description="FAM192A/Fyv6 N-terminal" evidence="4">
    <location>
        <begin position="18"/>
        <end position="123"/>
    </location>
</feature>
<evidence type="ECO:0000256" key="1">
    <source>
        <dbReference type="ARBA" id="ARBA00004123"/>
    </source>
</evidence>
<organism evidence="5 6">
    <name type="scientific">Candolleomyces eurysporus</name>
    <dbReference type="NCBI Taxonomy" id="2828524"/>
    <lineage>
        <taxon>Eukaryota</taxon>
        <taxon>Fungi</taxon>
        <taxon>Dikarya</taxon>
        <taxon>Basidiomycota</taxon>
        <taxon>Agaricomycotina</taxon>
        <taxon>Agaricomycetes</taxon>
        <taxon>Agaricomycetidae</taxon>
        <taxon>Agaricales</taxon>
        <taxon>Agaricineae</taxon>
        <taxon>Psathyrellaceae</taxon>
        <taxon>Candolleomyces</taxon>
    </lineage>
</organism>
<feature type="compositionally biased region" description="Basic and acidic residues" evidence="3">
    <location>
        <begin position="19"/>
        <end position="30"/>
    </location>
</feature>
<dbReference type="InterPro" id="IPR039845">
    <property type="entry name" value="FAM192A"/>
</dbReference>
<feature type="compositionally biased region" description="Polar residues" evidence="3">
    <location>
        <begin position="1"/>
        <end position="14"/>
    </location>
</feature>
<name>A0A9W8MHP4_9AGAR</name>
<dbReference type="Pfam" id="PF10187">
    <property type="entry name" value="FAM192A_Fyv6_N"/>
    <property type="match status" value="1"/>
</dbReference>
<feature type="region of interest" description="Disordered" evidence="3">
    <location>
        <begin position="126"/>
        <end position="213"/>
    </location>
</feature>
<accession>A0A9W8MHP4</accession>
<feature type="non-terminal residue" evidence="5">
    <location>
        <position position="213"/>
    </location>
</feature>
<dbReference type="GO" id="GO:0005634">
    <property type="term" value="C:nucleus"/>
    <property type="evidence" value="ECO:0007669"/>
    <property type="project" value="UniProtKB-SubCell"/>
</dbReference>
<feature type="region of interest" description="Disordered" evidence="3">
    <location>
        <begin position="1"/>
        <end position="30"/>
    </location>
</feature>
<reference evidence="5" key="1">
    <citation type="submission" date="2022-06" db="EMBL/GenBank/DDBJ databases">
        <title>Genome Sequence of Candolleomyces eurysporus.</title>
        <authorList>
            <person name="Buettner E."/>
        </authorList>
    </citation>
    <scope>NUCLEOTIDE SEQUENCE</scope>
    <source>
        <strain evidence="5">VTCC 930004</strain>
    </source>
</reference>
<evidence type="ECO:0000313" key="5">
    <source>
        <dbReference type="EMBL" id="KAJ2928914.1"/>
    </source>
</evidence>
<evidence type="ECO:0000256" key="3">
    <source>
        <dbReference type="SAM" id="MobiDB-lite"/>
    </source>
</evidence>
<dbReference type="PANTHER" id="PTHR13495">
    <property type="entry name" value="NEFA-INTERACTING NUCLEAR PROTEIN NIP30"/>
    <property type="match status" value="1"/>
</dbReference>
<dbReference type="OrthoDB" id="75720at2759"/>
<dbReference type="PANTHER" id="PTHR13495:SF0">
    <property type="entry name" value="PSME3-INTERACTING PROTEIN"/>
    <property type="match status" value="1"/>
</dbReference>
<dbReference type="InterPro" id="IPR019331">
    <property type="entry name" value="FAM192A/Fyv6_N"/>
</dbReference>
<keyword evidence="6" id="KW-1185">Reference proteome</keyword>
<feature type="compositionally biased region" description="Pro residues" evidence="3">
    <location>
        <begin position="139"/>
        <end position="150"/>
    </location>
</feature>
<gene>
    <name evidence="5" type="ORF">H1R20_g8263</name>
</gene>
<evidence type="ECO:0000259" key="4">
    <source>
        <dbReference type="Pfam" id="PF10187"/>
    </source>
</evidence>
<feature type="compositionally biased region" description="Low complexity" evidence="3">
    <location>
        <begin position="179"/>
        <end position="191"/>
    </location>
</feature>
<feature type="compositionally biased region" description="Basic residues" evidence="3">
    <location>
        <begin position="167"/>
        <end position="178"/>
    </location>
</feature>
<comment type="caution">
    <text evidence="5">The sequence shown here is derived from an EMBL/GenBank/DDBJ whole genome shotgun (WGS) entry which is preliminary data.</text>
</comment>